<dbReference type="Gene3D" id="3.30.200.20">
    <property type="entry name" value="Phosphorylase Kinase, domain 1"/>
    <property type="match status" value="1"/>
</dbReference>
<evidence type="ECO:0000256" key="2">
    <source>
        <dbReference type="SAM" id="MobiDB-lite"/>
    </source>
</evidence>
<name>A0ABY8U0I3_TETOB</name>
<dbReference type="InterPro" id="IPR001245">
    <property type="entry name" value="Ser-Thr/Tyr_kinase_cat_dom"/>
</dbReference>
<dbReference type="InterPro" id="IPR051681">
    <property type="entry name" value="Ser/Thr_Kinases-Pseudokinases"/>
</dbReference>
<feature type="binding site" evidence="1">
    <location>
        <position position="362"/>
    </location>
    <ligand>
        <name>ATP</name>
        <dbReference type="ChEBI" id="CHEBI:30616"/>
    </ligand>
</feature>
<organism evidence="5 6">
    <name type="scientific">Tetradesmus obliquus</name>
    <name type="common">Green alga</name>
    <name type="synonym">Acutodesmus obliquus</name>
    <dbReference type="NCBI Taxonomy" id="3088"/>
    <lineage>
        <taxon>Eukaryota</taxon>
        <taxon>Viridiplantae</taxon>
        <taxon>Chlorophyta</taxon>
        <taxon>core chlorophytes</taxon>
        <taxon>Chlorophyceae</taxon>
        <taxon>CS clade</taxon>
        <taxon>Sphaeropleales</taxon>
        <taxon>Scenedesmaceae</taxon>
        <taxon>Tetradesmus</taxon>
    </lineage>
</organism>
<feature type="signal peptide" evidence="3">
    <location>
        <begin position="1"/>
        <end position="24"/>
    </location>
</feature>
<dbReference type="PROSITE" id="PS50011">
    <property type="entry name" value="PROTEIN_KINASE_DOM"/>
    <property type="match status" value="1"/>
</dbReference>
<feature type="compositionally biased region" description="Low complexity" evidence="2">
    <location>
        <begin position="278"/>
        <end position="289"/>
    </location>
</feature>
<dbReference type="PANTHER" id="PTHR44329">
    <property type="entry name" value="SERINE/THREONINE-PROTEIN KINASE TNNI3K-RELATED"/>
    <property type="match status" value="1"/>
</dbReference>
<gene>
    <name evidence="5" type="ORF">OEZ85_003121</name>
</gene>
<dbReference type="InterPro" id="IPR017441">
    <property type="entry name" value="Protein_kinase_ATP_BS"/>
</dbReference>
<dbReference type="PANTHER" id="PTHR44329:SF214">
    <property type="entry name" value="PROTEIN KINASE DOMAIN-CONTAINING PROTEIN"/>
    <property type="match status" value="1"/>
</dbReference>
<keyword evidence="1" id="KW-0067">ATP-binding</keyword>
<dbReference type="InterPro" id="IPR000719">
    <property type="entry name" value="Prot_kinase_dom"/>
</dbReference>
<accession>A0ABY8U0I3</accession>
<keyword evidence="6" id="KW-1185">Reference proteome</keyword>
<protein>
    <recommendedName>
        <fullName evidence="4">Protein kinase domain-containing protein</fullName>
    </recommendedName>
</protein>
<dbReference type="InterPro" id="IPR011009">
    <property type="entry name" value="Kinase-like_dom_sf"/>
</dbReference>
<evidence type="ECO:0000259" key="4">
    <source>
        <dbReference type="PROSITE" id="PS50011"/>
    </source>
</evidence>
<dbReference type="Pfam" id="PF07714">
    <property type="entry name" value="PK_Tyr_Ser-Thr"/>
    <property type="match status" value="1"/>
</dbReference>
<keyword evidence="3" id="KW-0732">Signal</keyword>
<evidence type="ECO:0000313" key="6">
    <source>
        <dbReference type="Proteomes" id="UP001244341"/>
    </source>
</evidence>
<feature type="chain" id="PRO_5047352321" description="Protein kinase domain-containing protein" evidence="3">
    <location>
        <begin position="25"/>
        <end position="646"/>
    </location>
</feature>
<feature type="domain" description="Protein kinase" evidence="4">
    <location>
        <begin position="335"/>
        <end position="633"/>
    </location>
</feature>
<sequence length="646" mass="69411">MHRAVLHVLVAAIIFYAFISTTSAGTAYVAQPQQPNSTTLVQALSDSSVSQILLLTNYSVNDELDQFKDRPLQINRSVSISGAPGLPPASLPVLDLRWKRGKLALCSSCVFEFRDIVVANERQGVGPAFDVFVGKPGSVVATRNIYRLRLACTNAQYSSDVVSSMRRSAVLPGSGSSEVQQQQTVDATYQGRSYPGSLFTRNLTADIPFVVQEGRGPSGGYAVGDYNMTRLCVSTVDDECLQRMSPEACRRRQQQQQLPGPRGDFKQGSKEVAGVGIGDSSSSGDKSTGNTMMRGPLGGNKPGWELTASRTAAAQPQGDAAAAAAAAAAGSDARIHFGELIGSGSYGMVYKARWAGRQVAVKVIEHDTSAAAAVTNEIQLLLSFNHPNIVKAHHYATYTQISSTATGSSSGRWAETWLVTEYCDLGTLHHVVRTMHEADHPPPGQLLSVKAKLRLLLLLRDAAQGLQALHAAHTVHGDLNSRNVLVASSASSPCGMTAKLADLGLSRVLQQHATHRTTQTVGTMSHMAPEVLRSGRLSAASDIYSFGIMLHTVFTGEEAFRSLHYGQFFQTVVLEGQRPPVSVALPGDVLMLMERSLNPALPGDVLMLMERCWAPDPADRPSADRLLELLGFLIQVRQQNLAPRIS</sequence>
<reference evidence="5 6" key="1">
    <citation type="submission" date="2023-05" db="EMBL/GenBank/DDBJ databases">
        <title>A 100% complete, gapless, phased diploid assembly of the Scenedesmus obliquus UTEX 3031 genome.</title>
        <authorList>
            <person name="Biondi T.C."/>
            <person name="Hanschen E.R."/>
            <person name="Kwon T."/>
            <person name="Eng W."/>
            <person name="Kruse C.P.S."/>
            <person name="Koehler S.I."/>
            <person name="Kunde Y."/>
            <person name="Gleasner C.D."/>
            <person name="You Mak K.T."/>
            <person name="Polle J."/>
            <person name="Hovde B.T."/>
            <person name="Starkenburg S.R."/>
        </authorList>
    </citation>
    <scope>NUCLEOTIDE SEQUENCE [LARGE SCALE GENOMIC DNA]</scope>
    <source>
        <strain evidence="5 6">DOE0152z</strain>
    </source>
</reference>
<proteinExistence type="predicted"/>
<evidence type="ECO:0000313" key="5">
    <source>
        <dbReference type="EMBL" id="WIA14614.1"/>
    </source>
</evidence>
<evidence type="ECO:0000256" key="1">
    <source>
        <dbReference type="PROSITE-ProRule" id="PRU10141"/>
    </source>
</evidence>
<dbReference type="EMBL" id="CP126212">
    <property type="protein sequence ID" value="WIA14614.1"/>
    <property type="molecule type" value="Genomic_DNA"/>
</dbReference>
<dbReference type="PROSITE" id="PS00107">
    <property type="entry name" value="PROTEIN_KINASE_ATP"/>
    <property type="match status" value="1"/>
</dbReference>
<dbReference type="Gene3D" id="1.10.510.10">
    <property type="entry name" value="Transferase(Phosphotransferase) domain 1"/>
    <property type="match status" value="1"/>
</dbReference>
<keyword evidence="1" id="KW-0547">Nucleotide-binding</keyword>
<dbReference type="SUPFAM" id="SSF56112">
    <property type="entry name" value="Protein kinase-like (PK-like)"/>
    <property type="match status" value="1"/>
</dbReference>
<feature type="region of interest" description="Disordered" evidence="2">
    <location>
        <begin position="251"/>
        <end position="315"/>
    </location>
</feature>
<dbReference type="Proteomes" id="UP001244341">
    <property type="component" value="Chromosome 5b"/>
</dbReference>
<evidence type="ECO:0000256" key="3">
    <source>
        <dbReference type="SAM" id="SignalP"/>
    </source>
</evidence>